<dbReference type="Proteomes" id="UP000593574">
    <property type="component" value="Unassembled WGS sequence"/>
</dbReference>
<gene>
    <name evidence="1" type="ORF">Golax_025509</name>
</gene>
<dbReference type="EMBL" id="JABEZV010449743">
    <property type="protein sequence ID" value="MBA0731469.1"/>
    <property type="molecule type" value="Genomic_DNA"/>
</dbReference>
<accession>A0A7J9B6Z7</accession>
<keyword evidence="2" id="KW-1185">Reference proteome</keyword>
<evidence type="ECO:0000313" key="1">
    <source>
        <dbReference type="EMBL" id="MBA0731469.1"/>
    </source>
</evidence>
<protein>
    <submittedName>
        <fullName evidence="1">Uncharacterized protein</fullName>
    </submittedName>
</protein>
<evidence type="ECO:0000313" key="2">
    <source>
        <dbReference type="Proteomes" id="UP000593574"/>
    </source>
</evidence>
<proteinExistence type="predicted"/>
<dbReference type="AlphaFoldDB" id="A0A7J9B6Z7"/>
<organism evidence="1 2">
    <name type="scientific">Gossypium laxum</name>
    <dbReference type="NCBI Taxonomy" id="34288"/>
    <lineage>
        <taxon>Eukaryota</taxon>
        <taxon>Viridiplantae</taxon>
        <taxon>Streptophyta</taxon>
        <taxon>Embryophyta</taxon>
        <taxon>Tracheophyta</taxon>
        <taxon>Spermatophyta</taxon>
        <taxon>Magnoliopsida</taxon>
        <taxon>eudicotyledons</taxon>
        <taxon>Gunneridae</taxon>
        <taxon>Pentapetalae</taxon>
        <taxon>rosids</taxon>
        <taxon>malvids</taxon>
        <taxon>Malvales</taxon>
        <taxon>Malvaceae</taxon>
        <taxon>Malvoideae</taxon>
        <taxon>Gossypium</taxon>
    </lineage>
</organism>
<name>A0A7J9B6Z7_9ROSI</name>
<comment type="caution">
    <text evidence="1">The sequence shown here is derived from an EMBL/GenBank/DDBJ whole genome shotgun (WGS) entry which is preliminary data.</text>
</comment>
<reference evidence="1 2" key="1">
    <citation type="journal article" date="2019" name="Genome Biol. Evol.">
        <title>Insights into the evolution of the New World diploid cottons (Gossypium, subgenus Houzingenia) based on genome sequencing.</title>
        <authorList>
            <person name="Grover C.E."/>
            <person name="Arick M.A. 2nd"/>
            <person name="Thrash A."/>
            <person name="Conover J.L."/>
            <person name="Sanders W.S."/>
            <person name="Peterson D.G."/>
            <person name="Frelichowski J.E."/>
            <person name="Scheffler J.A."/>
            <person name="Scheffler B.E."/>
            <person name="Wendel J.F."/>
        </authorList>
    </citation>
    <scope>NUCLEOTIDE SEQUENCE [LARGE SCALE GENOMIC DNA]</scope>
    <source>
        <strain evidence="1">4</strain>
        <tissue evidence="1">Leaf</tissue>
    </source>
</reference>
<sequence>MRQFQIYLIGLTKGSRPSQQFWLNFQIFECMPESG</sequence>